<accession>A0AA88D908</accession>
<protein>
    <submittedName>
        <fullName evidence="1">Uncharacterized protein</fullName>
    </submittedName>
</protein>
<dbReference type="EMBL" id="BTGU01000026">
    <property type="protein sequence ID" value="GMN47546.1"/>
    <property type="molecule type" value="Genomic_DNA"/>
</dbReference>
<evidence type="ECO:0000313" key="1">
    <source>
        <dbReference type="EMBL" id="GMN47546.1"/>
    </source>
</evidence>
<proteinExistence type="predicted"/>
<sequence>MGRWGDPAPSPSSSFDSLRMPTAKEIKWVPRLIARMRTRIRRYSREKRFSEEVRNMMHMIQYEADDATRTDLVDRHIQMHALIRSLDSESAGLDRPIGAVKRNVEPLFGEGHLPPDL</sequence>
<dbReference type="Proteomes" id="UP001187192">
    <property type="component" value="Unassembled WGS sequence"/>
</dbReference>
<name>A0AA88D908_FICCA</name>
<gene>
    <name evidence="1" type="ORF">TIFTF001_016736</name>
</gene>
<reference evidence="1" key="1">
    <citation type="submission" date="2023-07" db="EMBL/GenBank/DDBJ databases">
        <title>draft genome sequence of fig (Ficus carica).</title>
        <authorList>
            <person name="Takahashi T."/>
            <person name="Nishimura K."/>
        </authorList>
    </citation>
    <scope>NUCLEOTIDE SEQUENCE</scope>
</reference>
<evidence type="ECO:0000313" key="2">
    <source>
        <dbReference type="Proteomes" id="UP001187192"/>
    </source>
</evidence>
<organism evidence="1 2">
    <name type="scientific">Ficus carica</name>
    <name type="common">Common fig</name>
    <dbReference type="NCBI Taxonomy" id="3494"/>
    <lineage>
        <taxon>Eukaryota</taxon>
        <taxon>Viridiplantae</taxon>
        <taxon>Streptophyta</taxon>
        <taxon>Embryophyta</taxon>
        <taxon>Tracheophyta</taxon>
        <taxon>Spermatophyta</taxon>
        <taxon>Magnoliopsida</taxon>
        <taxon>eudicotyledons</taxon>
        <taxon>Gunneridae</taxon>
        <taxon>Pentapetalae</taxon>
        <taxon>rosids</taxon>
        <taxon>fabids</taxon>
        <taxon>Rosales</taxon>
        <taxon>Moraceae</taxon>
        <taxon>Ficeae</taxon>
        <taxon>Ficus</taxon>
    </lineage>
</organism>
<comment type="caution">
    <text evidence="1">The sequence shown here is derived from an EMBL/GenBank/DDBJ whole genome shotgun (WGS) entry which is preliminary data.</text>
</comment>
<dbReference type="AlphaFoldDB" id="A0AA88D908"/>
<keyword evidence="2" id="KW-1185">Reference proteome</keyword>